<dbReference type="Pfam" id="PF12713">
    <property type="entry name" value="DUF3806"/>
    <property type="match status" value="1"/>
</dbReference>
<proteinExistence type="predicted"/>
<dbReference type="RefSeq" id="WP_313994461.1">
    <property type="nucleotide sequence ID" value="NZ_JASJOR010000019.1"/>
</dbReference>
<evidence type="ECO:0000313" key="2">
    <source>
        <dbReference type="EMBL" id="MDJ1492935.1"/>
    </source>
</evidence>
<keyword evidence="3" id="KW-1185">Reference proteome</keyword>
<feature type="domain" description="DUF3806" evidence="1">
    <location>
        <begin position="61"/>
        <end position="120"/>
    </location>
</feature>
<gene>
    <name evidence="2" type="ORF">QNI19_08330</name>
</gene>
<protein>
    <submittedName>
        <fullName evidence="2">DUF3806 domain-containing protein</fullName>
    </submittedName>
</protein>
<evidence type="ECO:0000259" key="1">
    <source>
        <dbReference type="Pfam" id="PF12713"/>
    </source>
</evidence>
<dbReference type="Proteomes" id="UP001228581">
    <property type="component" value="Unassembled WGS sequence"/>
</dbReference>
<evidence type="ECO:0000313" key="3">
    <source>
        <dbReference type="Proteomes" id="UP001228581"/>
    </source>
</evidence>
<sequence>MKISELTEEQMELINSNLQEAREHYHAAFVIEDVDFIDCDEVCGLYTDMMYGLKSGEIESYEITRLVGTAFGHLFVTNKGFCWVEVEIDEDNVDMAVHNSQTGETVYPFNAVHKRVVNQESDAFICSLYTTF</sequence>
<accession>A0ABT7CIV7</accession>
<dbReference type="EMBL" id="JASJOT010000004">
    <property type="protein sequence ID" value="MDJ1492935.1"/>
    <property type="molecule type" value="Genomic_DNA"/>
</dbReference>
<name>A0ABT7CIV7_9BACT</name>
<organism evidence="2 3">
    <name type="scientific">Xanthocytophaga flava</name>
    <dbReference type="NCBI Taxonomy" id="3048013"/>
    <lineage>
        <taxon>Bacteria</taxon>
        <taxon>Pseudomonadati</taxon>
        <taxon>Bacteroidota</taxon>
        <taxon>Cytophagia</taxon>
        <taxon>Cytophagales</taxon>
        <taxon>Rhodocytophagaceae</taxon>
        <taxon>Xanthocytophaga</taxon>
    </lineage>
</organism>
<reference evidence="2 3" key="1">
    <citation type="submission" date="2023-05" db="EMBL/GenBank/DDBJ databases">
        <authorList>
            <person name="Zhang X."/>
        </authorList>
    </citation>
    <scope>NUCLEOTIDE SEQUENCE [LARGE SCALE GENOMIC DNA]</scope>
    <source>
        <strain evidence="2 3">DM2B3-1</strain>
    </source>
</reference>
<dbReference type="InterPro" id="IPR024266">
    <property type="entry name" value="DUF3806"/>
</dbReference>
<comment type="caution">
    <text evidence="2">The sequence shown here is derived from an EMBL/GenBank/DDBJ whole genome shotgun (WGS) entry which is preliminary data.</text>
</comment>